<dbReference type="PROSITE" id="PS50059">
    <property type="entry name" value="FKBP_PPIASE"/>
    <property type="match status" value="1"/>
</dbReference>
<dbReference type="Gene3D" id="3.10.50.40">
    <property type="match status" value="2"/>
</dbReference>
<dbReference type="Pfam" id="PF00254">
    <property type="entry name" value="FKBP_C"/>
    <property type="match status" value="1"/>
</dbReference>
<comment type="caution">
    <text evidence="8">The sequence shown here is derived from an EMBL/GenBank/DDBJ whole genome shotgun (WGS) entry which is preliminary data.</text>
</comment>
<dbReference type="RefSeq" id="WP_147165754.1">
    <property type="nucleotide sequence ID" value="NZ_VOOR01000003.1"/>
</dbReference>
<gene>
    <name evidence="8" type="ORF">FRY97_02030</name>
</gene>
<organism evidence="8 9">
    <name type="scientific">Phaeodactylibacter luteus</name>
    <dbReference type="NCBI Taxonomy" id="1564516"/>
    <lineage>
        <taxon>Bacteria</taxon>
        <taxon>Pseudomonadati</taxon>
        <taxon>Bacteroidota</taxon>
        <taxon>Saprospiria</taxon>
        <taxon>Saprospirales</taxon>
        <taxon>Haliscomenobacteraceae</taxon>
        <taxon>Phaeodactylibacter</taxon>
    </lineage>
</organism>
<reference evidence="8 9" key="1">
    <citation type="submission" date="2019-08" db="EMBL/GenBank/DDBJ databases">
        <title>Genome of Phaeodactylibacter luteus.</title>
        <authorList>
            <person name="Bowman J.P."/>
        </authorList>
    </citation>
    <scope>NUCLEOTIDE SEQUENCE [LARGE SCALE GENOMIC DNA]</scope>
    <source>
        <strain evidence="8 9">KCTC 42180</strain>
    </source>
</reference>
<keyword evidence="3 5" id="KW-0697">Rotamase</keyword>
<keyword evidence="9" id="KW-1185">Reference proteome</keyword>
<dbReference type="AlphaFoldDB" id="A0A5C6S1Z7"/>
<dbReference type="InterPro" id="IPR001179">
    <property type="entry name" value="PPIase_FKBP_dom"/>
</dbReference>
<dbReference type="PANTHER" id="PTHR43811:SF19">
    <property type="entry name" value="39 KDA FK506-BINDING NUCLEAR PROTEIN"/>
    <property type="match status" value="1"/>
</dbReference>
<dbReference type="FunFam" id="3.10.50.40:FF:000006">
    <property type="entry name" value="Peptidyl-prolyl cis-trans isomerase"/>
    <property type="match status" value="1"/>
</dbReference>
<dbReference type="EMBL" id="VOOR01000003">
    <property type="protein sequence ID" value="TXB68867.1"/>
    <property type="molecule type" value="Genomic_DNA"/>
</dbReference>
<comment type="catalytic activity">
    <reaction evidence="1 5 6">
        <text>[protein]-peptidylproline (omega=180) = [protein]-peptidylproline (omega=0)</text>
        <dbReference type="Rhea" id="RHEA:16237"/>
        <dbReference type="Rhea" id="RHEA-COMP:10747"/>
        <dbReference type="Rhea" id="RHEA-COMP:10748"/>
        <dbReference type="ChEBI" id="CHEBI:83833"/>
        <dbReference type="ChEBI" id="CHEBI:83834"/>
        <dbReference type="EC" id="5.2.1.8"/>
    </reaction>
</comment>
<keyword evidence="4 5" id="KW-0413">Isomerase</keyword>
<comment type="similarity">
    <text evidence="2 6">Belongs to the FKBP-type PPIase family.</text>
</comment>
<evidence type="ECO:0000256" key="1">
    <source>
        <dbReference type="ARBA" id="ARBA00000971"/>
    </source>
</evidence>
<evidence type="ECO:0000256" key="3">
    <source>
        <dbReference type="ARBA" id="ARBA00023110"/>
    </source>
</evidence>
<dbReference type="InterPro" id="IPR046357">
    <property type="entry name" value="PPIase_dom_sf"/>
</dbReference>
<evidence type="ECO:0000256" key="5">
    <source>
        <dbReference type="PROSITE-ProRule" id="PRU00277"/>
    </source>
</evidence>
<evidence type="ECO:0000256" key="6">
    <source>
        <dbReference type="RuleBase" id="RU003915"/>
    </source>
</evidence>
<dbReference type="SUPFAM" id="SSF54534">
    <property type="entry name" value="FKBP-like"/>
    <property type="match status" value="2"/>
</dbReference>
<dbReference type="PANTHER" id="PTHR43811">
    <property type="entry name" value="FKBP-TYPE PEPTIDYL-PROLYL CIS-TRANS ISOMERASE FKPA"/>
    <property type="match status" value="1"/>
</dbReference>
<accession>A0A5C6S1Z7</accession>
<protein>
    <recommendedName>
        <fullName evidence="6">Peptidyl-prolyl cis-trans isomerase</fullName>
        <ecNumber evidence="6">5.2.1.8</ecNumber>
    </recommendedName>
</protein>
<dbReference type="PROSITE" id="PS51257">
    <property type="entry name" value="PROKAR_LIPOPROTEIN"/>
    <property type="match status" value="1"/>
</dbReference>
<dbReference type="EC" id="5.2.1.8" evidence="6"/>
<feature type="domain" description="PPIase FKBP-type" evidence="7">
    <location>
        <begin position="208"/>
        <end position="297"/>
    </location>
</feature>
<dbReference type="OrthoDB" id="9814548at2"/>
<evidence type="ECO:0000256" key="4">
    <source>
        <dbReference type="ARBA" id="ARBA00023235"/>
    </source>
</evidence>
<evidence type="ECO:0000259" key="7">
    <source>
        <dbReference type="PROSITE" id="PS50059"/>
    </source>
</evidence>
<dbReference type="Proteomes" id="UP000321580">
    <property type="component" value="Unassembled WGS sequence"/>
</dbReference>
<sequence length="297" mass="31901">MRIQHLLVLIAALAVVSCQKEASRQTTASGYEYVVHTDNGGQKPIPGDYVTFHAQMRNQDSVVISSRESGQAPSMQIPVNDLPGRNPSPVEEVLRLIGVGDSATVFIRIDTMPNKPMGFKDSDEIIYDLVLTKIQSADDYMAEQKEKQAAMEAEAAVVRERAPEVEAMAQETLAAYKAGSLEGELQTTPSGLKYIIHEQGSGAQAEAGKLVGVHYYGALTSDGSKFDGSFSRGNPIEFPLGQGRVIPGWDEGIALLKEGAKATLFIPSDLAYGAAGSPPRIPANAELMFYVELVSAK</sequence>
<dbReference type="GO" id="GO:0003755">
    <property type="term" value="F:peptidyl-prolyl cis-trans isomerase activity"/>
    <property type="evidence" value="ECO:0007669"/>
    <property type="project" value="UniProtKB-UniRule"/>
</dbReference>
<proteinExistence type="inferred from homology"/>
<evidence type="ECO:0000313" key="8">
    <source>
        <dbReference type="EMBL" id="TXB68867.1"/>
    </source>
</evidence>
<evidence type="ECO:0000313" key="9">
    <source>
        <dbReference type="Proteomes" id="UP000321580"/>
    </source>
</evidence>
<evidence type="ECO:0000256" key="2">
    <source>
        <dbReference type="ARBA" id="ARBA00006577"/>
    </source>
</evidence>
<name>A0A5C6S1Z7_9BACT</name>